<dbReference type="Proteomes" id="UP000008237">
    <property type="component" value="Unassembled WGS sequence"/>
</dbReference>
<reference evidence="1 2" key="1">
    <citation type="journal article" date="2010" name="Science">
        <title>Genomic comparison of the ants Camponotus floridanus and Harpegnathos saltator.</title>
        <authorList>
            <person name="Bonasio R."/>
            <person name="Zhang G."/>
            <person name="Ye C."/>
            <person name="Mutti N.S."/>
            <person name="Fang X."/>
            <person name="Qin N."/>
            <person name="Donahue G."/>
            <person name="Yang P."/>
            <person name="Li Q."/>
            <person name="Li C."/>
            <person name="Zhang P."/>
            <person name="Huang Z."/>
            <person name="Berger S.L."/>
            <person name="Reinberg D."/>
            <person name="Wang J."/>
            <person name="Liebig J."/>
        </authorList>
    </citation>
    <scope>NUCLEOTIDE SEQUENCE [LARGE SCALE GENOMIC DNA]</scope>
    <source>
        <strain evidence="1 2">R22 G/1</strain>
    </source>
</reference>
<organism evidence="2">
    <name type="scientific">Harpegnathos saltator</name>
    <name type="common">Jerdon's jumping ant</name>
    <dbReference type="NCBI Taxonomy" id="610380"/>
    <lineage>
        <taxon>Eukaryota</taxon>
        <taxon>Metazoa</taxon>
        <taxon>Ecdysozoa</taxon>
        <taxon>Arthropoda</taxon>
        <taxon>Hexapoda</taxon>
        <taxon>Insecta</taxon>
        <taxon>Pterygota</taxon>
        <taxon>Neoptera</taxon>
        <taxon>Endopterygota</taxon>
        <taxon>Hymenoptera</taxon>
        <taxon>Apocrita</taxon>
        <taxon>Aculeata</taxon>
        <taxon>Formicoidea</taxon>
        <taxon>Formicidae</taxon>
        <taxon>Ponerinae</taxon>
        <taxon>Ponerini</taxon>
        <taxon>Harpegnathos</taxon>
    </lineage>
</organism>
<dbReference type="InParanoid" id="E2B2A3"/>
<protein>
    <submittedName>
        <fullName evidence="1">Uncharacterized protein</fullName>
    </submittedName>
</protein>
<name>E2B2A3_HARSA</name>
<evidence type="ECO:0000313" key="1">
    <source>
        <dbReference type="EMBL" id="EFN90179.1"/>
    </source>
</evidence>
<dbReference type="EMBL" id="GL445105">
    <property type="protein sequence ID" value="EFN90179.1"/>
    <property type="molecule type" value="Genomic_DNA"/>
</dbReference>
<dbReference type="AlphaFoldDB" id="E2B2A3"/>
<sequence length="78" mass="8824">MLLDSNLGLRGYYPTLQPPRPPSPVASRRLVKVLKLCMMTLREKKCAGMLLDLKPGPSQLLSKRSDLLDHRRLLLVDV</sequence>
<accession>E2B2A3</accession>
<keyword evidence="2" id="KW-1185">Reference proteome</keyword>
<gene>
    <name evidence="1" type="ORF">EAI_03647</name>
</gene>
<evidence type="ECO:0000313" key="2">
    <source>
        <dbReference type="Proteomes" id="UP000008237"/>
    </source>
</evidence>
<proteinExistence type="predicted"/>